<keyword evidence="4" id="KW-1185">Reference proteome</keyword>
<dbReference type="Pfam" id="PF11016">
    <property type="entry name" value="DUF2854"/>
    <property type="match status" value="1"/>
</dbReference>
<dbReference type="PANTHER" id="PTHR36748:SF3">
    <property type="entry name" value="MENTAL RETARDATION GTPASE ACTIVATING PROTEIN"/>
    <property type="match status" value="1"/>
</dbReference>
<feature type="transmembrane region" description="Helical" evidence="2">
    <location>
        <begin position="425"/>
        <end position="443"/>
    </location>
</feature>
<gene>
    <name evidence="3" type="ORF">Sango_1834000</name>
</gene>
<proteinExistence type="predicted"/>
<protein>
    <submittedName>
        <fullName evidence="3">Thylakoid membrane protein</fullName>
    </submittedName>
</protein>
<feature type="compositionally biased region" description="Basic and acidic residues" evidence="1">
    <location>
        <begin position="239"/>
        <end position="258"/>
    </location>
</feature>
<dbReference type="PANTHER" id="PTHR36748">
    <property type="entry name" value="MENTAL RETARDATION GTPASE ACTIVATING PROTEIN"/>
    <property type="match status" value="1"/>
</dbReference>
<reference evidence="3" key="2">
    <citation type="journal article" date="2024" name="Plant">
        <title>Genomic evolution and insights into agronomic trait innovations of Sesamum species.</title>
        <authorList>
            <person name="Miao H."/>
            <person name="Wang L."/>
            <person name="Qu L."/>
            <person name="Liu H."/>
            <person name="Sun Y."/>
            <person name="Le M."/>
            <person name="Wang Q."/>
            <person name="Wei S."/>
            <person name="Zheng Y."/>
            <person name="Lin W."/>
            <person name="Duan Y."/>
            <person name="Cao H."/>
            <person name="Xiong S."/>
            <person name="Wang X."/>
            <person name="Wei L."/>
            <person name="Li C."/>
            <person name="Ma Q."/>
            <person name="Ju M."/>
            <person name="Zhao R."/>
            <person name="Li G."/>
            <person name="Mu C."/>
            <person name="Tian Q."/>
            <person name="Mei H."/>
            <person name="Zhang T."/>
            <person name="Gao T."/>
            <person name="Zhang H."/>
        </authorList>
    </citation>
    <scope>NUCLEOTIDE SEQUENCE</scope>
    <source>
        <strain evidence="3">K16</strain>
    </source>
</reference>
<evidence type="ECO:0000256" key="2">
    <source>
        <dbReference type="SAM" id="Phobius"/>
    </source>
</evidence>
<dbReference type="AlphaFoldDB" id="A0AAE2BQ32"/>
<feature type="region of interest" description="Disordered" evidence="1">
    <location>
        <begin position="183"/>
        <end position="258"/>
    </location>
</feature>
<name>A0AAE2BQ32_9LAMI</name>
<organism evidence="3 4">
    <name type="scientific">Sesamum angolense</name>
    <dbReference type="NCBI Taxonomy" id="2727404"/>
    <lineage>
        <taxon>Eukaryota</taxon>
        <taxon>Viridiplantae</taxon>
        <taxon>Streptophyta</taxon>
        <taxon>Embryophyta</taxon>
        <taxon>Tracheophyta</taxon>
        <taxon>Spermatophyta</taxon>
        <taxon>Magnoliopsida</taxon>
        <taxon>eudicotyledons</taxon>
        <taxon>Gunneridae</taxon>
        <taxon>Pentapetalae</taxon>
        <taxon>asterids</taxon>
        <taxon>lamiids</taxon>
        <taxon>Lamiales</taxon>
        <taxon>Pedaliaceae</taxon>
        <taxon>Sesamum</taxon>
    </lineage>
</organism>
<reference evidence="3" key="1">
    <citation type="submission" date="2020-06" db="EMBL/GenBank/DDBJ databases">
        <authorList>
            <person name="Li T."/>
            <person name="Hu X."/>
            <person name="Zhang T."/>
            <person name="Song X."/>
            <person name="Zhang H."/>
            <person name="Dai N."/>
            <person name="Sheng W."/>
            <person name="Hou X."/>
            <person name="Wei L."/>
        </authorList>
    </citation>
    <scope>NUCLEOTIDE SEQUENCE</scope>
    <source>
        <strain evidence="3">K16</strain>
        <tissue evidence="3">Leaf</tissue>
    </source>
</reference>
<sequence length="561" mass="63044">MANAIEKQSAFGSRRHDEPEFDLKEWALRARISRGNTNSRRFSASNLKSFREDERSLTSNITISSTASSPGYTIREEIDPSKYSFTTALEALQAKTLYTWEYLSPDGLTLNSKWNDAEKYICNPLSGEVPLECLSAKTLSARSFRGLKSRITVSAPLIYHSQLQQFQAKSPIIEHESEVKITIEEKNRSTTRDVGTQSTPTDLSPSRSPSTEQRSVQQTEAEAEDSPASNGKLNSAAEVEVRETGEKGSRERREGRERKQMIWRWCSNTTQSGGAAAEEQYFSARLRRVYLPPPLTEFLVPLYDSNFLLPLPSIINVDFYPKPIKRELTLIVGAAESTQSSSVATVTADKSLVPDDEFSLAKVKSYLLFLFCTVVGFFYFCCQHMCSVHDYLRWFLFGVIGLGVGVTLLSYGFGAYFNILPGSEWSALMLTYGFPLAIIGMALKYAELKPVPCLTYSDAQKLREKCATPILKQVRSDVTRYRYGDEQHLDEALKRIFQYGQVTEDGKYCLVLVFEAKALELSDFEQRQAKFASFFGPGITAEVVGGDQNLYEIRLMSNTTS</sequence>
<dbReference type="EMBL" id="JACGWL010000010">
    <property type="protein sequence ID" value="KAK4393632.1"/>
    <property type="molecule type" value="Genomic_DNA"/>
</dbReference>
<keyword evidence="2" id="KW-1133">Transmembrane helix</keyword>
<evidence type="ECO:0000313" key="3">
    <source>
        <dbReference type="EMBL" id="KAK4393632.1"/>
    </source>
</evidence>
<evidence type="ECO:0000256" key="1">
    <source>
        <dbReference type="SAM" id="MobiDB-lite"/>
    </source>
</evidence>
<feature type="transmembrane region" description="Helical" evidence="2">
    <location>
        <begin position="394"/>
        <end position="419"/>
    </location>
</feature>
<comment type="caution">
    <text evidence="3">The sequence shown here is derived from an EMBL/GenBank/DDBJ whole genome shotgun (WGS) entry which is preliminary data.</text>
</comment>
<accession>A0AAE2BQ32</accession>
<dbReference type="InterPro" id="IPR021275">
    <property type="entry name" value="DUF2854"/>
</dbReference>
<feature type="compositionally biased region" description="Polar residues" evidence="1">
    <location>
        <begin position="192"/>
        <end position="220"/>
    </location>
</feature>
<evidence type="ECO:0000313" key="4">
    <source>
        <dbReference type="Proteomes" id="UP001289374"/>
    </source>
</evidence>
<keyword evidence="2" id="KW-0812">Transmembrane</keyword>
<keyword evidence="2" id="KW-0472">Membrane</keyword>
<dbReference type="Proteomes" id="UP001289374">
    <property type="component" value="Unassembled WGS sequence"/>
</dbReference>
<feature type="transmembrane region" description="Helical" evidence="2">
    <location>
        <begin position="365"/>
        <end position="382"/>
    </location>
</feature>